<name>A0AAN6JQR3_9BASI</name>
<evidence type="ECO:0000313" key="3">
    <source>
        <dbReference type="Proteomes" id="UP001176521"/>
    </source>
</evidence>
<feature type="compositionally biased region" description="Polar residues" evidence="1">
    <location>
        <begin position="662"/>
        <end position="679"/>
    </location>
</feature>
<feature type="compositionally biased region" description="Low complexity" evidence="1">
    <location>
        <begin position="469"/>
        <end position="481"/>
    </location>
</feature>
<feature type="region of interest" description="Disordered" evidence="1">
    <location>
        <begin position="796"/>
        <end position="1008"/>
    </location>
</feature>
<dbReference type="EMBL" id="JAPDMQ010000217">
    <property type="protein sequence ID" value="KAK0530355.1"/>
    <property type="molecule type" value="Genomic_DNA"/>
</dbReference>
<comment type="caution">
    <text evidence="2">The sequence shown here is derived from an EMBL/GenBank/DDBJ whole genome shotgun (WGS) entry which is preliminary data.</text>
</comment>
<feature type="compositionally biased region" description="Low complexity" evidence="1">
    <location>
        <begin position="1048"/>
        <end position="1116"/>
    </location>
</feature>
<protein>
    <submittedName>
        <fullName evidence="2">Uncharacterized protein</fullName>
    </submittedName>
</protein>
<feature type="compositionally biased region" description="Low complexity" evidence="1">
    <location>
        <begin position="966"/>
        <end position="979"/>
    </location>
</feature>
<accession>A0AAN6JQR3</accession>
<feature type="compositionally biased region" description="Basic and acidic residues" evidence="1">
    <location>
        <begin position="512"/>
        <end position="533"/>
    </location>
</feature>
<feature type="compositionally biased region" description="Low complexity" evidence="1">
    <location>
        <begin position="821"/>
        <end position="831"/>
    </location>
</feature>
<evidence type="ECO:0000313" key="2">
    <source>
        <dbReference type="EMBL" id="KAK0530355.1"/>
    </source>
</evidence>
<evidence type="ECO:0000256" key="1">
    <source>
        <dbReference type="SAM" id="MobiDB-lite"/>
    </source>
</evidence>
<feature type="compositionally biased region" description="Low complexity" evidence="1">
    <location>
        <begin position="1020"/>
        <end position="1036"/>
    </location>
</feature>
<dbReference type="AlphaFoldDB" id="A0AAN6JQR3"/>
<keyword evidence="3" id="KW-1185">Reference proteome</keyword>
<feature type="region of interest" description="Disordered" evidence="1">
    <location>
        <begin position="659"/>
        <end position="709"/>
    </location>
</feature>
<sequence length="1116" mass="117123">MASNDPFGSVTPRRPVRAARGSIVNSSTPNPPPVEGRYASARSGHAHRASLSNIGLDTEKTPRKPAAGASPSLGDTSHSRVAGGDRSISGGSRGSTASSRATVGAGARTKNGPGVSASSSTGAVSGSASGSNLPDRSARRSLVLSSTSTRGSASPALRSAPFPDRKRAAPSGEDDSFDPDSSADMSVQRDADGFEADVSSRSVVLDRERRRRSAMHAQEVQVLRSESRLGSRQGFRDEDDVGERTEDQSDEEYEVSRAARRRSGVFARETTVGHKRNPSYYEDDELVDATIDSSFGERHQFPQRPLHARQDTNESSGTGGGTGTDTSGTEGAGERGGHSRTASRNYRNGDGHTSGSSGMTTSTGGKRRRRKHSTASSNHGRRDSNSMRPSTSFEERYPPNSSRAFDEFDQPHWQAVGARARRISNTQQHQHHQQQQQQQQQQHRNRMRSADSDGTAVRESLEPSRQGHRSSLSSRRSPLPGGVQGHERSATMSDLEYSHDRPLSSQEATYRPLEEETYRPRDDYASLRREPSRGHNPRLSVSRVEARDDVGDRAYTPSGAYRSSASTIRDRISRTPDPNMSTGLVGGTTRRAASGMGMGNSTFSVSSRGGGDDLSSTVRPSLDGVFGAGGSSGTPLCDRNMQRAFDQFEAYFSFPSVAGPADTSSNPGSAIRPRSSSIATDVPASGGSNRSTNGAATPSTPTSGGGHSASALADSVELVACFKAVTLMASELNQGLRRLREDVNEVHVDADVHNNPLASSLWRMGKDLAQLVKASDTQLRNLTEGLIAFKRADRERERVRRVAATTNSENGSVAGGGAGGSNRSNSRLSSLMLAQRSPGSDSRRSVRETNTTRSSISDYRRTAASSTSNLALLENDRDRLMTSPTSLPSGRSSTASTGGANSHLNGNVFNTGHSTNGSTGPRQLVGMQRQDSNNSGSTTTSVSPRPPDTPTPMPPSANGKQSDNATSLSGSSLTSRLRSAIGDRLTPAGRHGRSASEVVSSPVVGRASGSLSRATGAAAAAASSTRSSVSGASGAGRETGTLIEERTPASATVSASTSTSSGSMGRRAGASALASLSKADAGASAGAGTSPTSPRIVAPLSPRRSRPALPALTKNT</sequence>
<feature type="compositionally biased region" description="Low complexity" evidence="1">
    <location>
        <begin position="114"/>
        <end position="131"/>
    </location>
</feature>
<feature type="compositionally biased region" description="Low complexity" evidence="1">
    <location>
        <begin position="889"/>
        <end position="902"/>
    </location>
</feature>
<gene>
    <name evidence="2" type="ORF">OC842_003956</name>
</gene>
<feature type="compositionally biased region" description="Polar residues" evidence="1">
    <location>
        <begin position="686"/>
        <end position="702"/>
    </location>
</feature>
<feature type="region of interest" description="Disordered" evidence="1">
    <location>
        <begin position="1"/>
        <end position="585"/>
    </location>
</feature>
<organism evidence="2 3">
    <name type="scientific">Tilletia horrida</name>
    <dbReference type="NCBI Taxonomy" id="155126"/>
    <lineage>
        <taxon>Eukaryota</taxon>
        <taxon>Fungi</taxon>
        <taxon>Dikarya</taxon>
        <taxon>Basidiomycota</taxon>
        <taxon>Ustilaginomycotina</taxon>
        <taxon>Exobasidiomycetes</taxon>
        <taxon>Tilletiales</taxon>
        <taxon>Tilletiaceae</taxon>
        <taxon>Tilletia</taxon>
    </lineage>
</organism>
<proteinExistence type="predicted"/>
<feature type="compositionally biased region" description="Low complexity" evidence="1">
    <location>
        <begin position="140"/>
        <end position="152"/>
    </location>
</feature>
<feature type="compositionally biased region" description="Polar residues" evidence="1">
    <location>
        <begin position="848"/>
        <end position="870"/>
    </location>
</feature>
<feature type="compositionally biased region" description="Pro residues" evidence="1">
    <location>
        <begin position="944"/>
        <end position="955"/>
    </location>
</feature>
<feature type="compositionally biased region" description="Low complexity" evidence="1">
    <location>
        <begin position="82"/>
        <end position="101"/>
    </location>
</feature>
<reference evidence="2" key="1">
    <citation type="journal article" date="2023" name="PhytoFront">
        <title>Draft Genome Resources of Seven Strains of Tilletia horrida, Causal Agent of Kernel Smut of Rice.</title>
        <authorList>
            <person name="Khanal S."/>
            <person name="Antony Babu S."/>
            <person name="Zhou X.G."/>
        </authorList>
    </citation>
    <scope>NUCLEOTIDE SEQUENCE</scope>
    <source>
        <strain evidence="2">TX3</strain>
    </source>
</reference>
<dbReference type="Proteomes" id="UP001176521">
    <property type="component" value="Unassembled WGS sequence"/>
</dbReference>
<feature type="region of interest" description="Disordered" evidence="1">
    <location>
        <begin position="1020"/>
        <end position="1116"/>
    </location>
</feature>
<feature type="compositionally biased region" description="Low complexity" evidence="1">
    <location>
        <begin position="351"/>
        <end position="364"/>
    </location>
</feature>
<feature type="compositionally biased region" description="Low complexity" evidence="1">
    <location>
        <begin position="932"/>
        <end position="943"/>
    </location>
</feature>
<feature type="compositionally biased region" description="Polar residues" evidence="1">
    <location>
        <begin position="903"/>
        <end position="921"/>
    </location>
</feature>
<feature type="compositionally biased region" description="Low complexity" evidence="1">
    <location>
        <begin position="433"/>
        <end position="442"/>
    </location>
</feature>